<dbReference type="InterPro" id="IPR007763">
    <property type="entry name" value="NDUFA12"/>
</dbReference>
<evidence type="ECO:0000313" key="6">
    <source>
        <dbReference type="Proteomes" id="UP000006727"/>
    </source>
</evidence>
<dbReference type="STRING" id="3218.A0A2K1J7C1"/>
<dbReference type="OrthoDB" id="274641at2759"/>
<dbReference type="PANTHER" id="PTHR12910:SF2">
    <property type="entry name" value="NADH DEHYDROGENASE [UBIQUINONE] 1 ALPHA SUBCOMPLEX SUBUNIT 12"/>
    <property type="match status" value="1"/>
</dbReference>
<comment type="function">
    <text evidence="2">Accessory subunit of the mitochondrial membrane respiratory chain NADH dehydrogenase (Complex I), that is believed not to be involved in catalysis. Complex I functions in the transfer of electrons from NADH to the respiratory chain. The immediate electron acceptor for the enzyme is believed to be ubiquinone.</text>
</comment>
<keyword evidence="2" id="KW-0472">Membrane</keyword>
<reference evidence="5" key="3">
    <citation type="submission" date="2020-12" db="UniProtKB">
        <authorList>
            <consortium name="EnsemblPlants"/>
        </authorList>
    </citation>
    <scope>IDENTIFICATION</scope>
</reference>
<evidence type="ECO:0000313" key="5">
    <source>
        <dbReference type="EnsemblPlants" id="Pp3c16_5910V3.1"/>
    </source>
</evidence>
<dbReference type="Gramene" id="Pp3c16_5910V3.1">
    <property type="protein sequence ID" value="Pp3c16_5910V3.1"/>
    <property type="gene ID" value="Pp3c16_5910"/>
</dbReference>
<reference evidence="4 6" key="2">
    <citation type="journal article" date="2018" name="Plant J.">
        <title>The Physcomitrella patens chromosome-scale assembly reveals moss genome structure and evolution.</title>
        <authorList>
            <person name="Lang D."/>
            <person name="Ullrich K.K."/>
            <person name="Murat F."/>
            <person name="Fuchs J."/>
            <person name="Jenkins J."/>
            <person name="Haas F.B."/>
            <person name="Piednoel M."/>
            <person name="Gundlach H."/>
            <person name="Van Bel M."/>
            <person name="Meyberg R."/>
            <person name="Vives C."/>
            <person name="Morata J."/>
            <person name="Symeonidi A."/>
            <person name="Hiss M."/>
            <person name="Muchero W."/>
            <person name="Kamisugi Y."/>
            <person name="Saleh O."/>
            <person name="Blanc G."/>
            <person name="Decker E.L."/>
            <person name="van Gessel N."/>
            <person name="Grimwood J."/>
            <person name="Hayes R.D."/>
            <person name="Graham S.W."/>
            <person name="Gunter L.E."/>
            <person name="McDaniel S.F."/>
            <person name="Hoernstein S.N.W."/>
            <person name="Larsson A."/>
            <person name="Li F.W."/>
            <person name="Perroud P.F."/>
            <person name="Phillips J."/>
            <person name="Ranjan P."/>
            <person name="Rokshar D.S."/>
            <person name="Rothfels C.J."/>
            <person name="Schneider L."/>
            <person name="Shu S."/>
            <person name="Stevenson D.W."/>
            <person name="Thummler F."/>
            <person name="Tillich M."/>
            <person name="Villarreal Aguilar J.C."/>
            <person name="Widiez T."/>
            <person name="Wong G.K."/>
            <person name="Wymore A."/>
            <person name="Zhang Y."/>
            <person name="Zimmer A.D."/>
            <person name="Quatrano R.S."/>
            <person name="Mayer K.F.X."/>
            <person name="Goodstein D."/>
            <person name="Casacuberta J.M."/>
            <person name="Vandepoele K."/>
            <person name="Reski R."/>
            <person name="Cuming A.C."/>
            <person name="Tuskan G.A."/>
            <person name="Maumus F."/>
            <person name="Salse J."/>
            <person name="Schmutz J."/>
            <person name="Rensing S.A."/>
        </authorList>
    </citation>
    <scope>NUCLEOTIDE SEQUENCE [LARGE SCALE GENOMIC DNA]</scope>
    <source>
        <strain evidence="5 6">cv. Gransden 2004</strain>
    </source>
</reference>
<dbReference type="Pfam" id="PF05071">
    <property type="entry name" value="NDUFA12"/>
    <property type="match status" value="1"/>
</dbReference>
<gene>
    <name evidence="5" type="primary">LOC112293094</name>
    <name evidence="4" type="ORF">PHYPA_020528</name>
</gene>
<dbReference type="EnsemblPlants" id="Pp3c16_5910V3.1">
    <property type="protein sequence ID" value="Pp3c16_5910V3.1"/>
    <property type="gene ID" value="Pp3c16_5910"/>
</dbReference>
<dbReference type="PANTHER" id="PTHR12910">
    <property type="entry name" value="NADH-UBIQUINONE OXIDOREDUCTASE SUBUNIT B17.2"/>
    <property type="match status" value="1"/>
</dbReference>
<protein>
    <recommendedName>
        <fullName evidence="2">NADH dehydrogenase [ubiquinone] 1 alpha subcomplex subunit 12</fullName>
    </recommendedName>
</protein>
<dbReference type="PaxDb" id="3218-PP1S15_384V6.1"/>
<keyword evidence="6" id="KW-1185">Reference proteome</keyword>
<comment type="subcellular location">
    <subcellularLocation>
        <location evidence="2">Mitochondrion inner membrane</location>
        <topology evidence="2">Peripheral membrane protein</topology>
        <orientation evidence="2">Matrix side</orientation>
    </subcellularLocation>
</comment>
<evidence type="ECO:0000256" key="2">
    <source>
        <dbReference type="RuleBase" id="RU363103"/>
    </source>
</evidence>
<keyword evidence="2" id="KW-0679">Respiratory chain</keyword>
<keyword evidence="2" id="KW-0999">Mitochondrion inner membrane</keyword>
<feature type="region of interest" description="Disordered" evidence="3">
    <location>
        <begin position="128"/>
        <end position="174"/>
    </location>
</feature>
<sequence>MASSGFKAALDKVRNNGFFAALREAKRTGNLARILVDGNLLHSKMREFDATLVGEDTQGNKYYEKKENVQFGRHRWVVYADQSNYNASAVPPEWHAWLHHISDHTAEELMKLKPTRYGVAHKENLTGRGDGMIHMTKGHALNPNKRDWKRYQSWQPENPEGSEKKSSATNPNST</sequence>
<evidence type="ECO:0000313" key="4">
    <source>
        <dbReference type="EMBL" id="PNR37419.1"/>
    </source>
</evidence>
<keyword evidence="2" id="KW-0496">Mitochondrion</keyword>
<dbReference type="EMBL" id="ABEU02000016">
    <property type="protein sequence ID" value="PNR37419.1"/>
    <property type="molecule type" value="Genomic_DNA"/>
</dbReference>
<reference evidence="4 6" key="1">
    <citation type="journal article" date="2008" name="Science">
        <title>The Physcomitrella genome reveals evolutionary insights into the conquest of land by plants.</title>
        <authorList>
            <person name="Rensing S."/>
            <person name="Lang D."/>
            <person name="Zimmer A."/>
            <person name="Terry A."/>
            <person name="Salamov A."/>
            <person name="Shapiro H."/>
            <person name="Nishiyama T."/>
            <person name="Perroud P.-F."/>
            <person name="Lindquist E."/>
            <person name="Kamisugi Y."/>
            <person name="Tanahashi T."/>
            <person name="Sakakibara K."/>
            <person name="Fujita T."/>
            <person name="Oishi K."/>
            <person name="Shin-I T."/>
            <person name="Kuroki Y."/>
            <person name="Toyoda A."/>
            <person name="Suzuki Y."/>
            <person name="Hashimoto A."/>
            <person name="Yamaguchi K."/>
            <person name="Sugano A."/>
            <person name="Kohara Y."/>
            <person name="Fujiyama A."/>
            <person name="Anterola A."/>
            <person name="Aoki S."/>
            <person name="Ashton N."/>
            <person name="Barbazuk W.B."/>
            <person name="Barker E."/>
            <person name="Bennetzen J."/>
            <person name="Bezanilla M."/>
            <person name="Blankenship R."/>
            <person name="Cho S.H."/>
            <person name="Dutcher S."/>
            <person name="Estelle M."/>
            <person name="Fawcett J.A."/>
            <person name="Gundlach H."/>
            <person name="Hanada K."/>
            <person name="Heyl A."/>
            <person name="Hicks K.A."/>
            <person name="Hugh J."/>
            <person name="Lohr M."/>
            <person name="Mayer K."/>
            <person name="Melkozernov A."/>
            <person name="Murata T."/>
            <person name="Nelson D."/>
            <person name="Pils B."/>
            <person name="Prigge M."/>
            <person name="Reiss B."/>
            <person name="Renner T."/>
            <person name="Rombauts S."/>
            <person name="Rushton P."/>
            <person name="Sanderfoot A."/>
            <person name="Schween G."/>
            <person name="Shiu S.-H."/>
            <person name="Stueber K."/>
            <person name="Theodoulou F.L."/>
            <person name="Tu H."/>
            <person name="Van de Peer Y."/>
            <person name="Verrier P.J."/>
            <person name="Waters E."/>
            <person name="Wood A."/>
            <person name="Yang L."/>
            <person name="Cove D."/>
            <person name="Cuming A."/>
            <person name="Hasebe M."/>
            <person name="Lucas S."/>
            <person name="Mishler D.B."/>
            <person name="Reski R."/>
            <person name="Grigoriev I."/>
            <person name="Quatrano R.S."/>
            <person name="Boore J.L."/>
        </authorList>
    </citation>
    <scope>NUCLEOTIDE SEQUENCE [LARGE SCALE GENOMIC DNA]</scope>
    <source>
        <strain evidence="5 6">cv. Gransden 2004</strain>
    </source>
</reference>
<dbReference type="GO" id="GO:0005743">
    <property type="term" value="C:mitochondrial inner membrane"/>
    <property type="evidence" value="ECO:0007669"/>
    <property type="project" value="UniProtKB-SubCell"/>
</dbReference>
<organism evidence="4">
    <name type="scientific">Physcomitrium patens</name>
    <name type="common">Spreading-leaved earth moss</name>
    <name type="synonym">Physcomitrella patens</name>
    <dbReference type="NCBI Taxonomy" id="3218"/>
    <lineage>
        <taxon>Eukaryota</taxon>
        <taxon>Viridiplantae</taxon>
        <taxon>Streptophyta</taxon>
        <taxon>Embryophyta</taxon>
        <taxon>Bryophyta</taxon>
        <taxon>Bryophytina</taxon>
        <taxon>Bryopsida</taxon>
        <taxon>Funariidae</taxon>
        <taxon>Funariales</taxon>
        <taxon>Funariaceae</taxon>
        <taxon>Physcomitrium</taxon>
    </lineage>
</organism>
<dbReference type="AlphaFoldDB" id="A0A2K1J7C1"/>
<evidence type="ECO:0000256" key="1">
    <source>
        <dbReference type="ARBA" id="ARBA00007355"/>
    </source>
</evidence>
<dbReference type="OMA" id="EEYIYHS"/>
<evidence type="ECO:0000256" key="3">
    <source>
        <dbReference type="SAM" id="MobiDB-lite"/>
    </source>
</evidence>
<dbReference type="GeneID" id="112293094"/>
<dbReference type="GO" id="GO:0045271">
    <property type="term" value="C:respiratory chain complex I"/>
    <property type="evidence" value="ECO:0000318"/>
    <property type="project" value="GO_Central"/>
</dbReference>
<name>A0A2K1J7C1_PHYPA</name>
<proteinExistence type="inferred from homology"/>
<keyword evidence="2" id="KW-0249">Electron transport</keyword>
<dbReference type="Gramene" id="Pp3c16_5910V3.2">
    <property type="protein sequence ID" value="Pp3c16_5910V3.2"/>
    <property type="gene ID" value="Pp3c16_5910"/>
</dbReference>
<keyword evidence="2" id="KW-0813">Transport</keyword>
<dbReference type="RefSeq" id="XP_024397941.1">
    <property type="nucleotide sequence ID" value="XM_024542173.2"/>
</dbReference>
<comment type="similarity">
    <text evidence="1 2">Belongs to the complex I NDUFA12 subunit family.</text>
</comment>
<accession>A0A2K1J7C1</accession>
<dbReference type="Proteomes" id="UP000006727">
    <property type="component" value="Chromosome 16"/>
</dbReference>
<dbReference type="EnsemblPlants" id="Pp3c16_5910V3.2">
    <property type="protein sequence ID" value="Pp3c16_5910V3.2"/>
    <property type="gene ID" value="Pp3c16_5910"/>
</dbReference>